<evidence type="ECO:0000313" key="4">
    <source>
        <dbReference type="Proteomes" id="UP001230426"/>
    </source>
</evidence>
<evidence type="ECO:0000256" key="1">
    <source>
        <dbReference type="SAM" id="MobiDB-lite"/>
    </source>
</evidence>
<reference evidence="3 4" key="1">
    <citation type="submission" date="2023-07" db="EMBL/GenBank/DDBJ databases">
        <title>Sequencing the genomes of 1000 actinobacteria strains.</title>
        <authorList>
            <person name="Klenk H.-P."/>
        </authorList>
    </citation>
    <scope>NUCLEOTIDE SEQUENCE [LARGE SCALE GENOMIC DNA]</scope>
    <source>
        <strain evidence="3 4">DSM 44109</strain>
    </source>
</reference>
<feature type="chain" id="PRO_5046509822" description="Lipoprotein" evidence="2">
    <location>
        <begin position="23"/>
        <end position="303"/>
    </location>
</feature>
<feature type="signal peptide" evidence="2">
    <location>
        <begin position="1"/>
        <end position="22"/>
    </location>
</feature>
<organism evidence="3 4">
    <name type="scientific">Streptosporangium brasiliense</name>
    <dbReference type="NCBI Taxonomy" id="47480"/>
    <lineage>
        <taxon>Bacteria</taxon>
        <taxon>Bacillati</taxon>
        <taxon>Actinomycetota</taxon>
        <taxon>Actinomycetes</taxon>
        <taxon>Streptosporangiales</taxon>
        <taxon>Streptosporangiaceae</taxon>
        <taxon>Streptosporangium</taxon>
    </lineage>
</organism>
<gene>
    <name evidence="3" type="ORF">J2S55_002615</name>
</gene>
<feature type="region of interest" description="Disordered" evidence="1">
    <location>
        <begin position="32"/>
        <end position="51"/>
    </location>
</feature>
<evidence type="ECO:0000313" key="3">
    <source>
        <dbReference type="EMBL" id="MDP9863349.1"/>
    </source>
</evidence>
<keyword evidence="4" id="KW-1185">Reference proteome</keyword>
<evidence type="ECO:0008006" key="5">
    <source>
        <dbReference type="Google" id="ProtNLM"/>
    </source>
</evidence>
<keyword evidence="2" id="KW-0732">Signal</keyword>
<dbReference type="Proteomes" id="UP001230426">
    <property type="component" value="Unassembled WGS sequence"/>
</dbReference>
<proteinExistence type="predicted"/>
<accession>A0ABT9R293</accession>
<dbReference type="PROSITE" id="PS51257">
    <property type="entry name" value="PROKAR_LIPOPROTEIN"/>
    <property type="match status" value="1"/>
</dbReference>
<dbReference type="EMBL" id="JAUSRB010000002">
    <property type="protein sequence ID" value="MDP9863349.1"/>
    <property type="molecule type" value="Genomic_DNA"/>
</dbReference>
<protein>
    <recommendedName>
        <fullName evidence="5">Lipoprotein</fullName>
    </recommendedName>
</protein>
<comment type="caution">
    <text evidence="3">The sequence shown here is derived from an EMBL/GenBank/DDBJ whole genome shotgun (WGS) entry which is preliminary data.</text>
</comment>
<sequence length="303" mass="33748">MNLVRVALVMIAVMVLTGCDLAEDRTTRLDHVAGASCPKGPEPDRSLPRQTLPDDFVPVQVIRCRWESRYLPGKGRWAVVIEEHADGPAADELTAELRRPSERSIFGQDCTMELILVDYFVVVDASGRAVLPDLPTTVCRKPFRSALDAIRRLPYRVEKAISVRRIESEKAFRAGCGDKYMDVILTVSRLRTEPPQPRQARQMWNPAPKGLRVCVYRTVDKARGTIEGRFESMRILKGRSLRTLLTALDSAPATDCPSDHTRFAVLDTGFREAYAELDGCRNLVRPDGSFGRLTPDAVALLAG</sequence>
<name>A0ABT9R293_9ACTN</name>
<evidence type="ECO:0000256" key="2">
    <source>
        <dbReference type="SAM" id="SignalP"/>
    </source>
</evidence>
<dbReference type="RefSeq" id="WP_306860159.1">
    <property type="nucleotide sequence ID" value="NZ_JAUSRB010000002.1"/>
</dbReference>